<name>A0A392W8W2_9FABA</name>
<dbReference type="Proteomes" id="UP000265520">
    <property type="component" value="Unassembled WGS sequence"/>
</dbReference>
<reference evidence="1 2" key="1">
    <citation type="journal article" date="2018" name="Front. Plant Sci.">
        <title>Red Clover (Trifolium pratense) and Zigzag Clover (T. medium) - A Picture of Genomic Similarities and Differences.</title>
        <authorList>
            <person name="Dluhosova J."/>
            <person name="Istvanek J."/>
            <person name="Nedelnik J."/>
            <person name="Repkova J."/>
        </authorList>
    </citation>
    <scope>NUCLEOTIDE SEQUENCE [LARGE SCALE GENOMIC DNA]</scope>
    <source>
        <strain evidence="2">cv. 10/8</strain>
        <tissue evidence="1">Leaf</tissue>
    </source>
</reference>
<evidence type="ECO:0000313" key="2">
    <source>
        <dbReference type="Proteomes" id="UP000265520"/>
    </source>
</evidence>
<feature type="non-terminal residue" evidence="1">
    <location>
        <position position="1"/>
    </location>
</feature>
<dbReference type="AlphaFoldDB" id="A0A392W8W2"/>
<dbReference type="EMBL" id="LXQA011433323">
    <property type="protein sequence ID" value="MCI97118.1"/>
    <property type="molecule type" value="Genomic_DNA"/>
</dbReference>
<comment type="caution">
    <text evidence="1">The sequence shown here is derived from an EMBL/GenBank/DDBJ whole genome shotgun (WGS) entry which is preliminary data.</text>
</comment>
<organism evidence="1 2">
    <name type="scientific">Trifolium medium</name>
    <dbReference type="NCBI Taxonomy" id="97028"/>
    <lineage>
        <taxon>Eukaryota</taxon>
        <taxon>Viridiplantae</taxon>
        <taxon>Streptophyta</taxon>
        <taxon>Embryophyta</taxon>
        <taxon>Tracheophyta</taxon>
        <taxon>Spermatophyta</taxon>
        <taxon>Magnoliopsida</taxon>
        <taxon>eudicotyledons</taxon>
        <taxon>Gunneridae</taxon>
        <taxon>Pentapetalae</taxon>
        <taxon>rosids</taxon>
        <taxon>fabids</taxon>
        <taxon>Fabales</taxon>
        <taxon>Fabaceae</taxon>
        <taxon>Papilionoideae</taxon>
        <taxon>50 kb inversion clade</taxon>
        <taxon>NPAAA clade</taxon>
        <taxon>Hologalegina</taxon>
        <taxon>IRL clade</taxon>
        <taxon>Trifolieae</taxon>
        <taxon>Trifolium</taxon>
    </lineage>
</organism>
<accession>A0A392W8W2</accession>
<sequence length="27" mass="2968">DSCRSCKGGGRVAMEYARVRCGDKEFS</sequence>
<evidence type="ECO:0000313" key="1">
    <source>
        <dbReference type="EMBL" id="MCI97118.1"/>
    </source>
</evidence>
<proteinExistence type="predicted"/>
<keyword evidence="2" id="KW-1185">Reference proteome</keyword>
<protein>
    <submittedName>
        <fullName evidence="1">Uncharacterized protein</fullName>
    </submittedName>
</protein>